<dbReference type="AlphaFoldDB" id="A0A507CFS1"/>
<dbReference type="SUPFAM" id="SSF50978">
    <property type="entry name" value="WD40 repeat-like"/>
    <property type="match status" value="1"/>
</dbReference>
<reference evidence="4 5" key="1">
    <citation type="journal article" date="2019" name="Sci. Rep.">
        <title>Comparative genomics of chytrid fungi reveal insights into the obligate biotrophic and pathogenic lifestyle of Synchytrium endobioticum.</title>
        <authorList>
            <person name="van de Vossenberg B.T.L.H."/>
            <person name="Warris S."/>
            <person name="Nguyen H.D.T."/>
            <person name="van Gent-Pelzer M.P.E."/>
            <person name="Joly D.L."/>
            <person name="van de Geest H.C."/>
            <person name="Bonants P.J.M."/>
            <person name="Smith D.S."/>
            <person name="Levesque C.A."/>
            <person name="van der Lee T.A.J."/>
        </authorList>
    </citation>
    <scope>NUCLEOTIDE SEQUENCE [LARGE SCALE GENOMIC DNA]</scope>
    <source>
        <strain evidence="4 5">JEL517</strain>
    </source>
</reference>
<dbReference type="GeneID" id="42001249"/>
<dbReference type="PROSITE" id="PS50294">
    <property type="entry name" value="WD_REPEATS_REGION"/>
    <property type="match status" value="1"/>
</dbReference>
<evidence type="ECO:0000313" key="5">
    <source>
        <dbReference type="Proteomes" id="UP000319731"/>
    </source>
</evidence>
<dbReference type="STRING" id="1806994.A0A507CFS1"/>
<feature type="repeat" description="WD" evidence="3">
    <location>
        <begin position="89"/>
        <end position="130"/>
    </location>
</feature>
<dbReference type="InterPro" id="IPR036322">
    <property type="entry name" value="WD40_repeat_dom_sf"/>
</dbReference>
<evidence type="ECO:0000256" key="1">
    <source>
        <dbReference type="ARBA" id="ARBA00022574"/>
    </source>
</evidence>
<keyword evidence="2" id="KW-0677">Repeat</keyword>
<sequence length="324" mass="36005">MLHTTATADYELSSPPQDGISCVAFAPKDPKLLANVRVYDVENNNLKCRYEHRQAVLSTCFGDDTHLYSGGLDKDLKMYDLQAQKETILGSHDEAIRIVDYNQKTNMVITGSWDKSVKTWDPRTPSHLSQTDLPAKVFAMSTADTKVVISMAQRLIHIYDIRNMSETLQQRESSLKFMTRVVKCMPNGEGYASGSIEGRVAVEFFDPSEAVQAKKYAFKCHRQMSEGVDNVYPVNALAYHPVYGTFASGGADGFVSTWDGFNKKRLKQFTKYPTSIASIAFNGAGTLLAIASSYTFEEGEKDTPPDSVFIRTILDGDVKPKNMA</sequence>
<dbReference type="RefSeq" id="XP_031027744.1">
    <property type="nucleotide sequence ID" value="XM_031165952.1"/>
</dbReference>
<dbReference type="Gene3D" id="2.130.10.10">
    <property type="entry name" value="YVTN repeat-like/Quinoprotein amine dehydrogenase"/>
    <property type="match status" value="1"/>
</dbReference>
<comment type="caution">
    <text evidence="4">The sequence shown here is derived from an EMBL/GenBank/DDBJ whole genome shotgun (WGS) entry which is preliminary data.</text>
</comment>
<dbReference type="PANTHER" id="PTHR10971">
    <property type="entry name" value="MRNA EXPORT FACTOR AND BUB3"/>
    <property type="match status" value="1"/>
</dbReference>
<keyword evidence="1 3" id="KW-0853">WD repeat</keyword>
<dbReference type="SMART" id="SM00320">
    <property type="entry name" value="WD40"/>
    <property type="match status" value="4"/>
</dbReference>
<dbReference type="InterPro" id="IPR001680">
    <property type="entry name" value="WD40_rpt"/>
</dbReference>
<proteinExistence type="predicted"/>
<name>A0A507CFS1_9FUNG</name>
<dbReference type="Pfam" id="PF00400">
    <property type="entry name" value="WD40"/>
    <property type="match status" value="2"/>
</dbReference>
<dbReference type="EMBL" id="QEAO01000001">
    <property type="protein sequence ID" value="TPX38029.1"/>
    <property type="molecule type" value="Genomic_DNA"/>
</dbReference>
<accession>A0A507CFS1</accession>
<dbReference type="Proteomes" id="UP000319731">
    <property type="component" value="Unassembled WGS sequence"/>
</dbReference>
<protein>
    <submittedName>
        <fullName evidence="4">Uncharacterized protein</fullName>
    </submittedName>
</protein>
<dbReference type="InterPro" id="IPR015943">
    <property type="entry name" value="WD40/YVTN_repeat-like_dom_sf"/>
</dbReference>
<dbReference type="OrthoDB" id="10262475at2759"/>
<evidence type="ECO:0000256" key="2">
    <source>
        <dbReference type="ARBA" id="ARBA00022737"/>
    </source>
</evidence>
<evidence type="ECO:0000256" key="3">
    <source>
        <dbReference type="PROSITE-ProRule" id="PRU00221"/>
    </source>
</evidence>
<organism evidence="4 5">
    <name type="scientific">Synchytrium microbalum</name>
    <dbReference type="NCBI Taxonomy" id="1806994"/>
    <lineage>
        <taxon>Eukaryota</taxon>
        <taxon>Fungi</taxon>
        <taxon>Fungi incertae sedis</taxon>
        <taxon>Chytridiomycota</taxon>
        <taxon>Chytridiomycota incertae sedis</taxon>
        <taxon>Chytridiomycetes</taxon>
        <taxon>Synchytriales</taxon>
        <taxon>Synchytriaceae</taxon>
        <taxon>Synchytrium</taxon>
    </lineage>
</organism>
<keyword evidence="5" id="KW-1185">Reference proteome</keyword>
<dbReference type="PROSITE" id="PS50082">
    <property type="entry name" value="WD_REPEATS_2"/>
    <property type="match status" value="2"/>
</dbReference>
<feature type="repeat" description="WD" evidence="3">
    <location>
        <begin position="234"/>
        <end position="259"/>
    </location>
</feature>
<gene>
    <name evidence="4" type="ORF">SmJEL517_g00022</name>
</gene>
<evidence type="ECO:0000313" key="4">
    <source>
        <dbReference type="EMBL" id="TPX38029.1"/>
    </source>
</evidence>